<gene>
    <name evidence="1" type="ORF">NDU88_006498</name>
</gene>
<proteinExistence type="predicted"/>
<accession>A0AAV7SPT0</accession>
<protein>
    <submittedName>
        <fullName evidence="1">Uncharacterized protein</fullName>
    </submittedName>
</protein>
<dbReference type="AlphaFoldDB" id="A0AAV7SPT0"/>
<dbReference type="Proteomes" id="UP001066276">
    <property type="component" value="Chromosome 4_2"/>
</dbReference>
<sequence>MDDGHEVVRASWPDELKAKQRCVLLDGTAVCCCRVKGRGTISCVPAGSHSLSGLSASSMCKDIGAGQASEGRGKL</sequence>
<comment type="caution">
    <text evidence="1">The sequence shown here is derived from an EMBL/GenBank/DDBJ whole genome shotgun (WGS) entry which is preliminary data.</text>
</comment>
<name>A0AAV7SPT0_PLEWA</name>
<evidence type="ECO:0000313" key="2">
    <source>
        <dbReference type="Proteomes" id="UP001066276"/>
    </source>
</evidence>
<evidence type="ECO:0000313" key="1">
    <source>
        <dbReference type="EMBL" id="KAJ1166088.1"/>
    </source>
</evidence>
<reference evidence="1" key="1">
    <citation type="journal article" date="2022" name="bioRxiv">
        <title>Sequencing and chromosome-scale assembly of the giantPleurodeles waltlgenome.</title>
        <authorList>
            <person name="Brown T."/>
            <person name="Elewa A."/>
            <person name="Iarovenko S."/>
            <person name="Subramanian E."/>
            <person name="Araus A.J."/>
            <person name="Petzold A."/>
            <person name="Susuki M."/>
            <person name="Suzuki K.-i.T."/>
            <person name="Hayashi T."/>
            <person name="Toyoda A."/>
            <person name="Oliveira C."/>
            <person name="Osipova E."/>
            <person name="Leigh N.D."/>
            <person name="Simon A."/>
            <person name="Yun M.H."/>
        </authorList>
    </citation>
    <scope>NUCLEOTIDE SEQUENCE</scope>
    <source>
        <strain evidence="1">20211129_DDA</strain>
        <tissue evidence="1">Liver</tissue>
    </source>
</reference>
<dbReference type="EMBL" id="JANPWB010000008">
    <property type="protein sequence ID" value="KAJ1166088.1"/>
    <property type="molecule type" value="Genomic_DNA"/>
</dbReference>
<keyword evidence="2" id="KW-1185">Reference proteome</keyword>
<organism evidence="1 2">
    <name type="scientific">Pleurodeles waltl</name>
    <name type="common">Iberian ribbed newt</name>
    <dbReference type="NCBI Taxonomy" id="8319"/>
    <lineage>
        <taxon>Eukaryota</taxon>
        <taxon>Metazoa</taxon>
        <taxon>Chordata</taxon>
        <taxon>Craniata</taxon>
        <taxon>Vertebrata</taxon>
        <taxon>Euteleostomi</taxon>
        <taxon>Amphibia</taxon>
        <taxon>Batrachia</taxon>
        <taxon>Caudata</taxon>
        <taxon>Salamandroidea</taxon>
        <taxon>Salamandridae</taxon>
        <taxon>Pleurodelinae</taxon>
        <taxon>Pleurodeles</taxon>
    </lineage>
</organism>